<sequence>MTFVTTSDAYDVKNYTSVCRGYGDLVWKAVTSVAFVIALVALIMSANIHVSLALHFLIYYSLTGRNRKYPKSCSEITNSTSGVFEIRPDKAAPPFKVSCVEFYPVCSPLHGVNLVTSSPSERPDERNSQTFAISGSGNWANRRVFGQLEALTSQDYKNPAYMDASNVMIWHVRNGVRLSNISRAAHFKYYTANNVLTGNGQSLHRLYRDYFPIKVADGGLEPLIQKINSTSLNTTGIIPNWFNYRYSTSRNIGNIPDGGNDMYDTGNQISFQRNEENFTNVINYNTDKFMYAEVVEMTTATIYPFIALVWIGNPTGSIDTFDILVKSNYGADGGGRFRTYETSTLNVGLITAKYRAFNVYSAGDPSVCEVFFYMGSRVLWNSVFPSSMRNISWGRNTSHVEHVVRVAGRPRNIIFGYTLLSKWHENNGQLVTEEEVRAVVSEYMKAAATFQFAFRNGVLEAPASFIRGTSDSLYQTIPYKERRYVDPGFIQFRAHNNVGLPNALCPGFRTNSSNPEKLCVGGLNTRGRELVQCGDFAAWGGNRRTQPNPDPSLPTDNERSQNDIDSTLLLFVK</sequence>
<reference evidence="4" key="3">
    <citation type="submission" date="2025-09" db="UniProtKB">
        <authorList>
            <consortium name="Ensembl"/>
        </authorList>
    </citation>
    <scope>IDENTIFICATION</scope>
</reference>
<dbReference type="InParanoid" id="H2YWI5"/>
<evidence type="ECO:0000256" key="3">
    <source>
        <dbReference type="SAM" id="Phobius"/>
    </source>
</evidence>
<dbReference type="AlphaFoldDB" id="H2YWI5"/>
<feature type="region of interest" description="Disordered" evidence="2">
    <location>
        <begin position="540"/>
        <end position="566"/>
    </location>
</feature>
<name>H2YWI5_CIOSA</name>
<keyword evidence="3" id="KW-1133">Transmembrane helix</keyword>
<dbReference type="GO" id="GO:0005615">
    <property type="term" value="C:extracellular space"/>
    <property type="evidence" value="ECO:0007669"/>
    <property type="project" value="TreeGrafter"/>
</dbReference>
<keyword evidence="5" id="KW-1185">Reference proteome</keyword>
<keyword evidence="3" id="KW-0472">Membrane</keyword>
<feature type="transmembrane region" description="Helical" evidence="3">
    <location>
        <begin position="33"/>
        <end position="62"/>
    </location>
</feature>
<reference evidence="5" key="1">
    <citation type="submission" date="2003-08" db="EMBL/GenBank/DDBJ databases">
        <authorList>
            <person name="Birren B."/>
            <person name="Nusbaum C."/>
            <person name="Abebe A."/>
            <person name="Abouelleil A."/>
            <person name="Adekoya E."/>
            <person name="Ait-zahra M."/>
            <person name="Allen N."/>
            <person name="Allen T."/>
            <person name="An P."/>
            <person name="Anderson M."/>
            <person name="Anderson S."/>
            <person name="Arachchi H."/>
            <person name="Armbruster J."/>
            <person name="Bachantsang P."/>
            <person name="Baldwin J."/>
            <person name="Barry A."/>
            <person name="Bayul T."/>
            <person name="Blitshsteyn B."/>
            <person name="Bloom T."/>
            <person name="Blye J."/>
            <person name="Boguslavskiy L."/>
            <person name="Borowsky M."/>
            <person name="Boukhgalter B."/>
            <person name="Brunache A."/>
            <person name="Butler J."/>
            <person name="Calixte N."/>
            <person name="Calvo S."/>
            <person name="Camarata J."/>
            <person name="Campo K."/>
            <person name="Chang J."/>
            <person name="Cheshatsang Y."/>
            <person name="Citroen M."/>
            <person name="Collymore A."/>
            <person name="Considine T."/>
            <person name="Cook A."/>
            <person name="Cooke P."/>
            <person name="Corum B."/>
            <person name="Cuomo C."/>
            <person name="David R."/>
            <person name="Dawoe T."/>
            <person name="Degray S."/>
            <person name="Dodge S."/>
            <person name="Dooley K."/>
            <person name="Dorje P."/>
            <person name="Dorjee K."/>
            <person name="Dorris L."/>
            <person name="Duffey N."/>
            <person name="Dupes A."/>
            <person name="Elkins T."/>
            <person name="Engels R."/>
            <person name="Erickson J."/>
            <person name="Farina A."/>
            <person name="Faro S."/>
            <person name="Ferreira P."/>
            <person name="Fischer H."/>
            <person name="Fitzgerald M."/>
            <person name="Foley K."/>
            <person name="Gage D."/>
            <person name="Galagan J."/>
            <person name="Gearin G."/>
            <person name="Gnerre S."/>
            <person name="Gnirke A."/>
            <person name="Goyette A."/>
            <person name="Graham J."/>
            <person name="Grandbois E."/>
            <person name="Gyaltsen K."/>
            <person name="Hafez N."/>
            <person name="Hagopian D."/>
            <person name="Hagos B."/>
            <person name="Hall J."/>
            <person name="Hatcher B."/>
            <person name="Heller A."/>
            <person name="Higgins H."/>
            <person name="Honan T."/>
            <person name="Horn A."/>
            <person name="Houde N."/>
            <person name="Hughes L."/>
            <person name="Hulme W."/>
            <person name="Husby E."/>
            <person name="Iliev I."/>
            <person name="Jaffe D."/>
            <person name="Jones C."/>
            <person name="Kamal M."/>
            <person name="Kamat A."/>
            <person name="Kamvysselis M."/>
            <person name="Karlsson E."/>
            <person name="Kells C."/>
            <person name="Kieu A."/>
            <person name="Kisner P."/>
            <person name="Kodira C."/>
            <person name="Kulbokas E."/>
            <person name="Labutti K."/>
            <person name="Lama D."/>
            <person name="Landers T."/>
            <person name="Leger J."/>
            <person name="Levine S."/>
            <person name="Lewis D."/>
            <person name="Lewis T."/>
            <person name="Lindblad-toh K."/>
            <person name="Liu X."/>
            <person name="Lokyitsang T."/>
            <person name="Lokyitsang Y."/>
            <person name="Lucien O."/>
            <person name="Lui A."/>
            <person name="Ma L.J."/>
            <person name="Mabbitt R."/>
            <person name="Macdonald J."/>
            <person name="Maclean C."/>
            <person name="Major J."/>
            <person name="Manning J."/>
            <person name="Marabella R."/>
            <person name="Maru K."/>
            <person name="Matthews C."/>
            <person name="Mauceli E."/>
            <person name="Mccarthy M."/>
            <person name="Mcdonough S."/>
            <person name="Mcghee T."/>
            <person name="Meldrim J."/>
            <person name="Meneus L."/>
            <person name="Mesirov J."/>
            <person name="Mihalev A."/>
            <person name="Mihova T."/>
            <person name="Mikkelsen T."/>
            <person name="Mlenga V."/>
            <person name="Moru K."/>
            <person name="Mozes J."/>
            <person name="Mulrain L."/>
            <person name="Munson G."/>
            <person name="Naylor J."/>
            <person name="Newes C."/>
            <person name="Nguyen C."/>
            <person name="Nguyen N."/>
            <person name="Nguyen T."/>
            <person name="Nicol R."/>
            <person name="Nielsen C."/>
            <person name="Nizzari M."/>
            <person name="Norbu C."/>
            <person name="Norbu N."/>
            <person name="O'donnell P."/>
            <person name="Okoawo O."/>
            <person name="O'leary S."/>
            <person name="Omotosho B."/>
            <person name="O'neill K."/>
            <person name="Osman S."/>
            <person name="Parker S."/>
            <person name="Perrin D."/>
            <person name="Phunkhang P."/>
            <person name="Piqani B."/>
            <person name="Purcell S."/>
            <person name="Rachupka T."/>
            <person name="Ramasamy U."/>
            <person name="Rameau R."/>
            <person name="Ray V."/>
            <person name="Raymond C."/>
            <person name="Retta R."/>
            <person name="Richardson S."/>
            <person name="Rise C."/>
            <person name="Rodriguez J."/>
            <person name="Rogers J."/>
            <person name="Rogov P."/>
            <person name="Rutman M."/>
            <person name="Schupbach R."/>
            <person name="Seaman C."/>
            <person name="Settipalli S."/>
            <person name="Sharpe T."/>
            <person name="Sheridan J."/>
            <person name="Sherpa N."/>
            <person name="Shi J."/>
            <person name="Smirnov S."/>
            <person name="Smith C."/>
            <person name="Sougnez C."/>
            <person name="Spencer B."/>
            <person name="Stalker J."/>
            <person name="Stange-thomann N."/>
            <person name="Stavropoulos S."/>
            <person name="Stetson K."/>
            <person name="Stone C."/>
            <person name="Stone S."/>
            <person name="Stubbs M."/>
            <person name="Talamas J."/>
            <person name="Tchuinga P."/>
            <person name="Tenzing P."/>
            <person name="Tesfaye S."/>
            <person name="Theodore J."/>
            <person name="Thoulutsang Y."/>
            <person name="Topham K."/>
            <person name="Towey S."/>
            <person name="Tsamla T."/>
            <person name="Tsomo N."/>
            <person name="Vallee D."/>
            <person name="Vassiliev H."/>
            <person name="Venkataraman V."/>
            <person name="Vinson J."/>
            <person name="Vo A."/>
            <person name="Wade C."/>
            <person name="Wang S."/>
            <person name="Wangchuk T."/>
            <person name="Wangdi T."/>
            <person name="Whittaker C."/>
            <person name="Wilkinson J."/>
            <person name="Wu Y."/>
            <person name="Wyman D."/>
            <person name="Yadav S."/>
            <person name="Yang S."/>
            <person name="Yang X."/>
            <person name="Yeager S."/>
            <person name="Yee E."/>
            <person name="Young G."/>
            <person name="Zainoun J."/>
            <person name="Zembeck L."/>
            <person name="Zimmer A."/>
            <person name="Zody M."/>
            <person name="Lander E."/>
        </authorList>
    </citation>
    <scope>NUCLEOTIDE SEQUENCE [LARGE SCALE GENOMIC DNA]</scope>
</reference>
<proteinExistence type="predicted"/>
<evidence type="ECO:0000256" key="1">
    <source>
        <dbReference type="ARBA" id="ARBA00023157"/>
    </source>
</evidence>
<dbReference type="Proteomes" id="UP000007875">
    <property type="component" value="Unassembled WGS sequence"/>
</dbReference>
<dbReference type="Ensembl" id="ENSCSAVT00000009814.1">
    <property type="protein sequence ID" value="ENSCSAVP00000009696.1"/>
    <property type="gene ID" value="ENSCSAVG00000005690.1"/>
</dbReference>
<reference evidence="4" key="2">
    <citation type="submission" date="2025-08" db="UniProtKB">
        <authorList>
            <consortium name="Ensembl"/>
        </authorList>
    </citation>
    <scope>IDENTIFICATION</scope>
</reference>
<evidence type="ECO:0000256" key="2">
    <source>
        <dbReference type="SAM" id="MobiDB-lite"/>
    </source>
</evidence>
<dbReference type="eggNOG" id="ENOG502SXEP">
    <property type="taxonomic scope" value="Eukaryota"/>
</dbReference>
<evidence type="ECO:0000313" key="4">
    <source>
        <dbReference type="Ensembl" id="ENSCSAVP00000009696.1"/>
    </source>
</evidence>
<evidence type="ECO:0000313" key="5">
    <source>
        <dbReference type="Proteomes" id="UP000007875"/>
    </source>
</evidence>
<protein>
    <submittedName>
        <fullName evidence="4">Uncharacterized protein</fullName>
    </submittedName>
</protein>
<keyword evidence="1" id="KW-1015">Disulfide bond</keyword>
<organism evidence="4 5">
    <name type="scientific">Ciona savignyi</name>
    <name type="common">Pacific transparent sea squirt</name>
    <dbReference type="NCBI Taxonomy" id="51511"/>
    <lineage>
        <taxon>Eukaryota</taxon>
        <taxon>Metazoa</taxon>
        <taxon>Chordata</taxon>
        <taxon>Tunicata</taxon>
        <taxon>Ascidiacea</taxon>
        <taxon>Phlebobranchia</taxon>
        <taxon>Cionidae</taxon>
        <taxon>Ciona</taxon>
    </lineage>
</organism>
<dbReference type="PANTHER" id="PTHR16146:SF46">
    <property type="entry name" value="INTELECTIN-1A-RELATED"/>
    <property type="match status" value="1"/>
</dbReference>
<keyword evidence="3" id="KW-0812">Transmembrane</keyword>
<accession>H2YWI5</accession>
<dbReference type="PANTHER" id="PTHR16146">
    <property type="entry name" value="INTELECTIN"/>
    <property type="match status" value="1"/>
</dbReference>
<dbReference type="HOGENOM" id="CLU_470577_0_0_1"/>
<dbReference type="OMA" id="WHVRNGV"/>
<dbReference type="GO" id="GO:0070492">
    <property type="term" value="F:oligosaccharide binding"/>
    <property type="evidence" value="ECO:0007669"/>
    <property type="project" value="TreeGrafter"/>
</dbReference>
<dbReference type="GeneTree" id="ENSGT00940000163443"/>